<dbReference type="AlphaFoldDB" id="A0AAV6SCE9"/>
<feature type="domain" description="Snake toxin/toxin-like" evidence="8">
    <location>
        <begin position="111"/>
        <end position="189"/>
    </location>
</feature>
<dbReference type="Proteomes" id="UP000693946">
    <property type="component" value="Linkage Group LG14"/>
</dbReference>
<dbReference type="PANTHER" id="PTHR20914:SF9">
    <property type="entry name" value="COILED, ISOFORM A"/>
    <property type="match status" value="1"/>
</dbReference>
<keyword evidence="5" id="KW-0472">Membrane</keyword>
<evidence type="ECO:0000256" key="5">
    <source>
        <dbReference type="ARBA" id="ARBA00023136"/>
    </source>
</evidence>
<feature type="domain" description="UPAR/Ly6" evidence="7">
    <location>
        <begin position="35"/>
        <end position="94"/>
    </location>
</feature>
<dbReference type="Pfam" id="PF00021">
    <property type="entry name" value="UPAR_LY6"/>
    <property type="match status" value="1"/>
</dbReference>
<keyword evidence="10" id="KW-1185">Reference proteome</keyword>
<dbReference type="GO" id="GO:0005576">
    <property type="term" value="C:extracellular region"/>
    <property type="evidence" value="ECO:0007669"/>
    <property type="project" value="UniProtKB-SubCell"/>
</dbReference>
<evidence type="ECO:0000256" key="1">
    <source>
        <dbReference type="ARBA" id="ARBA00004370"/>
    </source>
</evidence>
<evidence type="ECO:0000256" key="2">
    <source>
        <dbReference type="ARBA" id="ARBA00004613"/>
    </source>
</evidence>
<feature type="signal peptide" evidence="6">
    <location>
        <begin position="1"/>
        <end position="21"/>
    </location>
</feature>
<dbReference type="InterPro" id="IPR016054">
    <property type="entry name" value="LY6_UPA_recep-like"/>
</dbReference>
<evidence type="ECO:0000256" key="3">
    <source>
        <dbReference type="ARBA" id="ARBA00022525"/>
    </source>
</evidence>
<evidence type="ECO:0000259" key="8">
    <source>
        <dbReference type="Pfam" id="PF00087"/>
    </source>
</evidence>
<evidence type="ECO:0000256" key="6">
    <source>
        <dbReference type="SAM" id="SignalP"/>
    </source>
</evidence>
<evidence type="ECO:0000313" key="9">
    <source>
        <dbReference type="EMBL" id="KAG7514530.1"/>
    </source>
</evidence>
<sequence>MMMKLVLSFGLCWTLISTAAALKCWFGDNTYQPCNERCGLIVAQTYIQGKHVQNITQACLPTSVCRQRTGSSLNIGFLSWVESIQCCDTDGCNTNTLAPQDNRVSEKDNNLQCFTCPDSKNPDCKQTLQCLGGQDRCFRGAVSSEGVVIPAFGCISSVLCGDDKPWFNKPFGVIQALIGPNCCGTSFCNSATPPTCGTSTVRLAVIALLCMHFVAC</sequence>
<dbReference type="InterPro" id="IPR050918">
    <property type="entry name" value="CNF-like_PLA2_Inhibitor"/>
</dbReference>
<accession>A0AAV6SCE9</accession>
<dbReference type="GO" id="GO:0016020">
    <property type="term" value="C:membrane"/>
    <property type="evidence" value="ECO:0007669"/>
    <property type="project" value="UniProtKB-SubCell"/>
</dbReference>
<comment type="caution">
    <text evidence="9">The sequence shown here is derived from an EMBL/GenBank/DDBJ whole genome shotgun (WGS) entry which is preliminary data.</text>
</comment>
<keyword evidence="4 6" id="KW-0732">Signal</keyword>
<evidence type="ECO:0000259" key="7">
    <source>
        <dbReference type="Pfam" id="PF00021"/>
    </source>
</evidence>
<dbReference type="Pfam" id="PF00087">
    <property type="entry name" value="Toxin_TOLIP"/>
    <property type="match status" value="1"/>
</dbReference>
<dbReference type="EMBL" id="JAGKHQ010000006">
    <property type="protein sequence ID" value="KAG7514530.1"/>
    <property type="molecule type" value="Genomic_DNA"/>
</dbReference>
<reference evidence="9 10" key="1">
    <citation type="journal article" date="2021" name="Sci. Rep.">
        <title>Chromosome anchoring in Senegalese sole (Solea senegalensis) reveals sex-associated markers and genome rearrangements in flatfish.</title>
        <authorList>
            <person name="Guerrero-Cozar I."/>
            <person name="Gomez-Garrido J."/>
            <person name="Berbel C."/>
            <person name="Martinez-Blanch J.F."/>
            <person name="Alioto T."/>
            <person name="Claros M.G."/>
            <person name="Gagnaire P.A."/>
            <person name="Manchado M."/>
        </authorList>
    </citation>
    <scope>NUCLEOTIDE SEQUENCE [LARGE SCALE GENOMIC DNA]</scope>
    <source>
        <strain evidence="9">Sse05_10M</strain>
    </source>
</reference>
<dbReference type="PANTHER" id="PTHR20914">
    <property type="entry name" value="LY6/PLAUR DOMAIN-CONTAINING PROTEIN 8"/>
    <property type="match status" value="1"/>
</dbReference>
<comment type="subcellular location">
    <subcellularLocation>
        <location evidence="1">Membrane</location>
    </subcellularLocation>
    <subcellularLocation>
        <location evidence="2">Secreted</location>
    </subcellularLocation>
</comment>
<keyword evidence="3" id="KW-0964">Secreted</keyword>
<organism evidence="9 10">
    <name type="scientific">Solea senegalensis</name>
    <name type="common">Senegalese sole</name>
    <dbReference type="NCBI Taxonomy" id="28829"/>
    <lineage>
        <taxon>Eukaryota</taxon>
        <taxon>Metazoa</taxon>
        <taxon>Chordata</taxon>
        <taxon>Craniata</taxon>
        <taxon>Vertebrata</taxon>
        <taxon>Euteleostomi</taxon>
        <taxon>Actinopterygii</taxon>
        <taxon>Neopterygii</taxon>
        <taxon>Teleostei</taxon>
        <taxon>Neoteleostei</taxon>
        <taxon>Acanthomorphata</taxon>
        <taxon>Carangaria</taxon>
        <taxon>Pleuronectiformes</taxon>
        <taxon>Pleuronectoidei</taxon>
        <taxon>Soleidae</taxon>
        <taxon>Solea</taxon>
    </lineage>
</organism>
<feature type="chain" id="PRO_5043417306" description="UPAR/Ly6 domain-containing protein" evidence="6">
    <location>
        <begin position="22"/>
        <end position="216"/>
    </location>
</feature>
<evidence type="ECO:0000256" key="4">
    <source>
        <dbReference type="ARBA" id="ARBA00022729"/>
    </source>
</evidence>
<proteinExistence type="predicted"/>
<evidence type="ECO:0000313" key="10">
    <source>
        <dbReference type="Proteomes" id="UP000693946"/>
    </source>
</evidence>
<name>A0AAV6SCE9_SOLSE</name>
<protein>
    <recommendedName>
        <fullName evidence="11">UPAR/Ly6 domain-containing protein</fullName>
    </recommendedName>
</protein>
<evidence type="ECO:0008006" key="11">
    <source>
        <dbReference type="Google" id="ProtNLM"/>
    </source>
</evidence>
<dbReference type="InterPro" id="IPR035076">
    <property type="entry name" value="Toxin/TOLIP"/>
</dbReference>
<gene>
    <name evidence="9" type="ORF">JOB18_036474</name>
</gene>